<dbReference type="EMBL" id="JAAIUW010000006">
    <property type="protein sequence ID" value="KAF7826971.1"/>
    <property type="molecule type" value="Genomic_DNA"/>
</dbReference>
<evidence type="ECO:0000313" key="2">
    <source>
        <dbReference type="Proteomes" id="UP000634136"/>
    </source>
</evidence>
<protein>
    <submittedName>
        <fullName evidence="1">Uncharacterized protein</fullName>
    </submittedName>
</protein>
<evidence type="ECO:0000313" key="1">
    <source>
        <dbReference type="EMBL" id="KAF7826971.1"/>
    </source>
</evidence>
<organism evidence="1 2">
    <name type="scientific">Senna tora</name>
    <dbReference type="NCBI Taxonomy" id="362788"/>
    <lineage>
        <taxon>Eukaryota</taxon>
        <taxon>Viridiplantae</taxon>
        <taxon>Streptophyta</taxon>
        <taxon>Embryophyta</taxon>
        <taxon>Tracheophyta</taxon>
        <taxon>Spermatophyta</taxon>
        <taxon>Magnoliopsida</taxon>
        <taxon>eudicotyledons</taxon>
        <taxon>Gunneridae</taxon>
        <taxon>Pentapetalae</taxon>
        <taxon>rosids</taxon>
        <taxon>fabids</taxon>
        <taxon>Fabales</taxon>
        <taxon>Fabaceae</taxon>
        <taxon>Caesalpinioideae</taxon>
        <taxon>Cassia clade</taxon>
        <taxon>Senna</taxon>
    </lineage>
</organism>
<gene>
    <name evidence="1" type="ORF">G2W53_018135</name>
</gene>
<name>A0A834WPL5_9FABA</name>
<accession>A0A834WPL5</accession>
<comment type="caution">
    <text evidence="1">The sequence shown here is derived from an EMBL/GenBank/DDBJ whole genome shotgun (WGS) entry which is preliminary data.</text>
</comment>
<proteinExistence type="predicted"/>
<sequence>MMLRLRPGLETQLSSIGKNIQTGTRGHDPTRLGLLSSDMNSLGRDPGGREVATVKLDPIIFGPRSQPESWVLVPCQSQGLEALFLGFEYLRVLVPFQSRGLEVSFLGFEYARVLVPCQSQGVLLLCQSRGLEASFLGYKNSGVIVPCQSQELDFTGILKISCFPIKVGLHKYFDDFRLPSQSWTSQVGNTFENTHLGVSF</sequence>
<dbReference type="AlphaFoldDB" id="A0A834WPL5"/>
<keyword evidence="2" id="KW-1185">Reference proteome</keyword>
<dbReference type="Proteomes" id="UP000634136">
    <property type="component" value="Unassembled WGS sequence"/>
</dbReference>
<reference evidence="1" key="1">
    <citation type="submission" date="2020-09" db="EMBL/GenBank/DDBJ databases">
        <title>Genome-Enabled Discovery of Anthraquinone Biosynthesis in Senna tora.</title>
        <authorList>
            <person name="Kang S.-H."/>
            <person name="Pandey R.P."/>
            <person name="Lee C.-M."/>
            <person name="Sim J.-S."/>
            <person name="Jeong J.-T."/>
            <person name="Choi B.-S."/>
            <person name="Jung M."/>
            <person name="Ginzburg D."/>
            <person name="Zhao K."/>
            <person name="Won S.Y."/>
            <person name="Oh T.-J."/>
            <person name="Yu Y."/>
            <person name="Kim N.-H."/>
            <person name="Lee O.R."/>
            <person name="Lee T.-H."/>
            <person name="Bashyal P."/>
            <person name="Kim T.-S."/>
            <person name="Lee W.-H."/>
            <person name="Kawkins C."/>
            <person name="Kim C.-K."/>
            <person name="Kim J.S."/>
            <person name="Ahn B.O."/>
            <person name="Rhee S.Y."/>
            <person name="Sohng J.K."/>
        </authorList>
    </citation>
    <scope>NUCLEOTIDE SEQUENCE</scope>
    <source>
        <tissue evidence="1">Leaf</tissue>
    </source>
</reference>